<reference evidence="1" key="1">
    <citation type="submission" date="2020-04" db="EMBL/GenBank/DDBJ databases">
        <authorList>
            <person name="Chiriac C."/>
            <person name="Salcher M."/>
            <person name="Ghai R."/>
            <person name="Kavagutti S V."/>
        </authorList>
    </citation>
    <scope>NUCLEOTIDE SEQUENCE</scope>
</reference>
<proteinExistence type="predicted"/>
<sequence>MPCGSNSRSNLGYISQSDTWRLLASIPKGIPNQRLFLYHRSFDSAILEKGFRMNTSLANLMAEIESTFPKRSLTPTDPLAFTKSEFKRVVSEMLENSTYELAGVRYYEDRDSDQQKYIVSIYVDLIDRPTRMIRSLTCSEFVPISAYMEKPYYCPFSNIIIGYDERVLSSFVLTRMHRKAIDFLNNMELRCAYPQSHKGRPRDDYRINIRVRPAYRPMG</sequence>
<dbReference type="EMBL" id="LR796422">
    <property type="protein sequence ID" value="CAB4142947.1"/>
    <property type="molecule type" value="Genomic_DNA"/>
</dbReference>
<gene>
    <name evidence="1" type="ORF">UFOVP448_53</name>
</gene>
<evidence type="ECO:0000313" key="1">
    <source>
        <dbReference type="EMBL" id="CAB4142947.1"/>
    </source>
</evidence>
<accession>A0A6J5MB46</accession>
<protein>
    <submittedName>
        <fullName evidence="1">Uncharacterized protein</fullName>
    </submittedName>
</protein>
<organism evidence="1">
    <name type="scientific">uncultured Caudovirales phage</name>
    <dbReference type="NCBI Taxonomy" id="2100421"/>
    <lineage>
        <taxon>Viruses</taxon>
        <taxon>Duplodnaviria</taxon>
        <taxon>Heunggongvirae</taxon>
        <taxon>Uroviricota</taxon>
        <taxon>Caudoviricetes</taxon>
        <taxon>Peduoviridae</taxon>
        <taxon>Maltschvirus</taxon>
        <taxon>Maltschvirus maltsch</taxon>
    </lineage>
</organism>
<name>A0A6J5MB46_9CAUD</name>